<feature type="region of interest" description="Disordered" evidence="1">
    <location>
        <begin position="120"/>
        <end position="140"/>
    </location>
</feature>
<evidence type="ECO:0000313" key="2">
    <source>
        <dbReference type="EMBL" id="CAI9978885.1"/>
    </source>
</evidence>
<reference evidence="3 4" key="2">
    <citation type="submission" date="2024-07" db="EMBL/GenBank/DDBJ databases">
        <authorList>
            <person name="Akdeniz Z."/>
        </authorList>
    </citation>
    <scope>NUCLEOTIDE SEQUENCE [LARGE SCALE GENOMIC DNA]</scope>
</reference>
<dbReference type="EMBL" id="CAXDID020000017">
    <property type="protein sequence ID" value="CAL5984833.1"/>
    <property type="molecule type" value="Genomic_DNA"/>
</dbReference>
<accession>A0AA86RJ33</accession>
<feature type="region of interest" description="Disordered" evidence="1">
    <location>
        <begin position="1"/>
        <end position="30"/>
    </location>
</feature>
<keyword evidence="4" id="KW-1185">Reference proteome</keyword>
<organism evidence="2">
    <name type="scientific">Hexamita inflata</name>
    <dbReference type="NCBI Taxonomy" id="28002"/>
    <lineage>
        <taxon>Eukaryota</taxon>
        <taxon>Metamonada</taxon>
        <taxon>Diplomonadida</taxon>
        <taxon>Hexamitidae</taxon>
        <taxon>Hexamitinae</taxon>
        <taxon>Hexamita</taxon>
    </lineage>
</organism>
<dbReference type="Proteomes" id="UP001642409">
    <property type="component" value="Unassembled WGS sequence"/>
</dbReference>
<name>A0AA86RJ33_9EUKA</name>
<reference evidence="2" key="1">
    <citation type="submission" date="2023-06" db="EMBL/GenBank/DDBJ databases">
        <authorList>
            <person name="Kurt Z."/>
        </authorList>
    </citation>
    <scope>NUCLEOTIDE SEQUENCE</scope>
</reference>
<dbReference type="AlphaFoldDB" id="A0AA86RJ33"/>
<comment type="caution">
    <text evidence="2">The sequence shown here is derived from an EMBL/GenBank/DDBJ whole genome shotgun (WGS) entry which is preliminary data.</text>
</comment>
<gene>
    <name evidence="2" type="ORF">HINF_LOCUS66530</name>
    <name evidence="3" type="ORF">HINF_LOCUS8297</name>
</gene>
<protein>
    <submittedName>
        <fullName evidence="2">Uncharacterized protein</fullName>
    </submittedName>
</protein>
<sequence length="206" mass="23504">MGCQASQQDKINDQTVISNDNSTTGQTKIGHDLTDKQNVQTNMSKPKLPKFIPVIDPKIQEEQNQQDCHDQIFDEPQENEIKVVLPPVKSPVKQPQSPIKKSDLDDLHNLKELTSTPAMEKKHDLTSTVNDSMEESHRVKKVKKVKRVKKVKEYEFNDNIEAEYVAQKPKNIMDQVELELNADIKKTALKRCGSAGREQKAIRMDM</sequence>
<evidence type="ECO:0000313" key="3">
    <source>
        <dbReference type="EMBL" id="CAL5984833.1"/>
    </source>
</evidence>
<feature type="compositionally biased region" description="Polar residues" evidence="1">
    <location>
        <begin position="1"/>
        <end position="27"/>
    </location>
</feature>
<dbReference type="EMBL" id="CATOUU010001186">
    <property type="protein sequence ID" value="CAI9978885.1"/>
    <property type="molecule type" value="Genomic_DNA"/>
</dbReference>
<proteinExistence type="predicted"/>
<evidence type="ECO:0000313" key="4">
    <source>
        <dbReference type="Proteomes" id="UP001642409"/>
    </source>
</evidence>
<evidence type="ECO:0000256" key="1">
    <source>
        <dbReference type="SAM" id="MobiDB-lite"/>
    </source>
</evidence>